<accession>F8MNT0</accession>
<dbReference type="GeneID" id="20823241"/>
<proteinExistence type="predicted"/>
<organism evidence="1 2">
    <name type="scientific">Neurospora tetrasperma (strain FGSC 2508 / ATCC MYA-4615 / P0657)</name>
    <dbReference type="NCBI Taxonomy" id="510951"/>
    <lineage>
        <taxon>Eukaryota</taxon>
        <taxon>Fungi</taxon>
        <taxon>Dikarya</taxon>
        <taxon>Ascomycota</taxon>
        <taxon>Pezizomycotina</taxon>
        <taxon>Sordariomycetes</taxon>
        <taxon>Sordariomycetidae</taxon>
        <taxon>Sordariales</taxon>
        <taxon>Sordariaceae</taxon>
        <taxon>Neurospora</taxon>
    </lineage>
</organism>
<dbReference type="VEuPathDB" id="FungiDB:NEUTE1DRAFT_117238"/>
<dbReference type="RefSeq" id="XP_009851829.1">
    <property type="nucleotide sequence ID" value="XM_009853527.1"/>
</dbReference>
<evidence type="ECO:0000313" key="1">
    <source>
        <dbReference type="EMBL" id="EGO56202.1"/>
    </source>
</evidence>
<sequence>MTSLLCSIFSVTRRNKRPRWTWQIGAGLFVSSGLATSADLGKDKAFGSPHWFQTTPSQVQEQQSKVFRTLVTRTYFIQSGQ</sequence>
<dbReference type="HOGENOM" id="CLU_2580335_0_0_1"/>
<gene>
    <name evidence="1" type="ORF">NEUTE1DRAFT_117238</name>
</gene>
<dbReference type="EMBL" id="GL891305">
    <property type="protein sequence ID" value="EGO56202.1"/>
    <property type="molecule type" value="Genomic_DNA"/>
</dbReference>
<dbReference type="Proteomes" id="UP000008065">
    <property type="component" value="Unassembled WGS sequence"/>
</dbReference>
<dbReference type="KEGG" id="nte:NEUTE1DRAFT117238"/>
<name>F8MNT0_NEUT8</name>
<reference evidence="2" key="1">
    <citation type="journal article" date="2011" name="Genetics">
        <title>Massive changes in genome architecture accompany the transition to self-fertility in the filamentous fungus Neurospora tetrasperma.</title>
        <authorList>
            <person name="Ellison C.E."/>
            <person name="Stajich J.E."/>
            <person name="Jacobson D.J."/>
            <person name="Natvig D.O."/>
            <person name="Lapidus A."/>
            <person name="Foster B."/>
            <person name="Aerts A."/>
            <person name="Riley R."/>
            <person name="Lindquist E.A."/>
            <person name="Grigoriev I.V."/>
            <person name="Taylor J.W."/>
        </authorList>
    </citation>
    <scope>NUCLEOTIDE SEQUENCE [LARGE SCALE GENOMIC DNA]</scope>
    <source>
        <strain evidence="2">FGSC 2508 / P0657</strain>
    </source>
</reference>
<protein>
    <submittedName>
        <fullName evidence="1">Uncharacterized protein</fullName>
    </submittedName>
</protein>
<evidence type="ECO:0000313" key="2">
    <source>
        <dbReference type="Proteomes" id="UP000008065"/>
    </source>
</evidence>
<dbReference type="AlphaFoldDB" id="F8MNT0"/>
<keyword evidence="2" id="KW-1185">Reference proteome</keyword>